<accession>A0A1M4YTD8</accession>
<dbReference type="Proteomes" id="UP000184114">
    <property type="component" value="Unassembled WGS sequence"/>
</dbReference>
<protein>
    <submittedName>
        <fullName evidence="1">Uncharacterized protein</fullName>
    </submittedName>
</protein>
<sequence>MNTMIQKYVTQGFMTEAEGNYIEEAIDKKESIIVSGHRSAGIRPLMATLMAVAKGKFKSIQVKGFEDLNKDVEYFLIPGLDNLDFEKLIGEAMAKPNTSFISLKEPEHPYSILKLLRQVYKETEDTSKVYHLIECAKIDNVPKLTKITKMHLEEKGKIIKVDFEG</sequence>
<dbReference type="RefSeq" id="WP_072977310.1">
    <property type="nucleotide sequence ID" value="NZ_FQTY01000019.1"/>
</dbReference>
<dbReference type="GeneID" id="90994692"/>
<evidence type="ECO:0000313" key="2">
    <source>
        <dbReference type="Proteomes" id="UP000184114"/>
    </source>
</evidence>
<evidence type="ECO:0000313" key="1">
    <source>
        <dbReference type="EMBL" id="SHF08998.1"/>
    </source>
</evidence>
<organism evidence="1 2">
    <name type="scientific">Tissierella praeacuta DSM 18095</name>
    <dbReference type="NCBI Taxonomy" id="1123404"/>
    <lineage>
        <taxon>Bacteria</taxon>
        <taxon>Bacillati</taxon>
        <taxon>Bacillota</taxon>
        <taxon>Tissierellia</taxon>
        <taxon>Tissierellales</taxon>
        <taxon>Tissierellaceae</taxon>
        <taxon>Tissierella</taxon>
    </lineage>
</organism>
<gene>
    <name evidence="1" type="ORF">SAMN02745784_02758</name>
</gene>
<dbReference type="EMBL" id="FQTY01000019">
    <property type="protein sequence ID" value="SHF08998.1"/>
    <property type="molecule type" value="Genomic_DNA"/>
</dbReference>
<proteinExistence type="predicted"/>
<reference evidence="2" key="1">
    <citation type="submission" date="2016-11" db="EMBL/GenBank/DDBJ databases">
        <authorList>
            <person name="Varghese N."/>
            <person name="Submissions S."/>
        </authorList>
    </citation>
    <scope>NUCLEOTIDE SEQUENCE [LARGE SCALE GENOMIC DNA]</scope>
    <source>
        <strain evidence="2">DSM 18095</strain>
    </source>
</reference>
<dbReference type="AlphaFoldDB" id="A0A1M4YTD8"/>
<name>A0A1M4YTD8_9FIRM</name>
<keyword evidence="2" id="KW-1185">Reference proteome</keyword>